<gene>
    <name evidence="2" type="ORF">OSR52_10640</name>
</gene>
<comment type="caution">
    <text evidence="2">The sequence shown here is derived from an EMBL/GenBank/DDBJ whole genome shotgun (WGS) entry which is preliminary data.</text>
</comment>
<sequence length="130" mass="14808">MVYIFAPLHNPLLDVAHIVSHQLESIAKGHAAHSHPHSHSFQYGGHPHEHQVKSHSHKLISFFAELLNDSDGDKNKRNFIFQHTIDKHIVVQAHIHTKNILIVDFLPVWSLHMVFNSSPLEVITPPPKLL</sequence>
<protein>
    <submittedName>
        <fullName evidence="2">Uncharacterized protein</fullName>
    </submittedName>
</protein>
<feature type="region of interest" description="Disordered" evidence="1">
    <location>
        <begin position="29"/>
        <end position="48"/>
    </location>
</feature>
<evidence type="ECO:0000313" key="2">
    <source>
        <dbReference type="EMBL" id="MDG3586329.1"/>
    </source>
</evidence>
<dbReference type="Proteomes" id="UP001153642">
    <property type="component" value="Unassembled WGS sequence"/>
</dbReference>
<evidence type="ECO:0000256" key="1">
    <source>
        <dbReference type="SAM" id="MobiDB-lite"/>
    </source>
</evidence>
<name>A0ABT6FTE3_9FLAO</name>
<reference evidence="2" key="1">
    <citation type="submission" date="2022-11" db="EMBL/GenBank/DDBJ databases">
        <title>High-quality draft genome sequence of Galbibacter sp. strain CMA-7.</title>
        <authorList>
            <person name="Wei L."/>
            <person name="Dong C."/>
            <person name="Shao Z."/>
        </authorList>
    </citation>
    <scope>NUCLEOTIDE SEQUENCE</scope>
    <source>
        <strain evidence="2">CMA-7</strain>
    </source>
</reference>
<proteinExistence type="predicted"/>
<evidence type="ECO:0000313" key="3">
    <source>
        <dbReference type="Proteomes" id="UP001153642"/>
    </source>
</evidence>
<dbReference type="RefSeq" id="WP_277899765.1">
    <property type="nucleotide sequence ID" value="NZ_JAPMUA010000003.1"/>
</dbReference>
<dbReference type="EMBL" id="JAPMUA010000003">
    <property type="protein sequence ID" value="MDG3586329.1"/>
    <property type="molecule type" value="Genomic_DNA"/>
</dbReference>
<organism evidence="2 3">
    <name type="scientific">Galbibacter pacificus</name>
    <dbReference type="NCBI Taxonomy" id="2996052"/>
    <lineage>
        <taxon>Bacteria</taxon>
        <taxon>Pseudomonadati</taxon>
        <taxon>Bacteroidota</taxon>
        <taxon>Flavobacteriia</taxon>
        <taxon>Flavobacteriales</taxon>
        <taxon>Flavobacteriaceae</taxon>
        <taxon>Galbibacter</taxon>
    </lineage>
</organism>
<accession>A0ABT6FTE3</accession>
<keyword evidence="3" id="KW-1185">Reference proteome</keyword>